<evidence type="ECO:0000313" key="2">
    <source>
        <dbReference type="Proteomes" id="UP001647509"/>
    </source>
</evidence>
<evidence type="ECO:0000313" key="1">
    <source>
        <dbReference type="EMBL" id="MBU2949557.1"/>
    </source>
</evidence>
<keyword evidence="2" id="KW-1185">Reference proteome</keyword>
<organism evidence="1 2">
    <name type="scientific">Pseudotamlana agarivorans</name>
    <dbReference type="NCBI Taxonomy" id="481183"/>
    <lineage>
        <taxon>Bacteria</taxon>
        <taxon>Pseudomonadati</taxon>
        <taxon>Bacteroidota</taxon>
        <taxon>Flavobacteriia</taxon>
        <taxon>Flavobacteriales</taxon>
        <taxon>Flavobacteriaceae</taxon>
        <taxon>Pseudotamlana</taxon>
    </lineage>
</organism>
<sequence>MLKNFVKKTFNIREGEFRISFLMQLYIFIVISVLLMVKPTISALFLSNLGASELPNAYLIVAVTAVLSSYFYDKSLRFFSIKSIAIVTLLFFSACFLALGFIIQYQLNSDFILYAYYVSVSLFGVLVTSQFWIIANMVYNAREAKRLFGFIGSGAIAGGIFGGYLTTIISKAFGNLYVIYLASGLILVCIPIIFWVWNHRLHNTTDIQTGKSIKQKKKRSQIAVKIIFKSKHLTYLALTVGVSVIMAKLVDYQFSDFANLKIQDPNELASFFGFWFSSFNVASLLIQLFLTNRLLAWLGVTSNLLLLPLGIAMGCLLFLVFPELWVLILLKGVDGSFKQSINKAAVELSIMPIPYEDKKQAKSFIDVVVDSIATGIAGFLLIFVVRGLDLHEHYITVIILFFLFVWIILIYQLRNAYFDTFKTNILSAIGNHDIDGIKTLKKALHASVIKVLTSGGEEEIINLLERLGDSITDVHKPHIIKLLDHPSNLVKAAAIKEIYYFKHGAAASKVNKLIEVNNDREVVYEAMEYMLLHTKIGENNVFKKYLDHRKKYIADAALLCLAELAVDNKNLVKKYGLHERLRKRIKAIEDETVSHSKEEIAEFLVTVGYARFSEFFEFIKKYLKSDTAYILKHAIKAAGLSGHDEFIKDLLPRLNQEELREVTISALHSFGNHVPNYLLEYGVYENLDSKVKKHLPKVLATIKNRDSLKLLIRLGISSDPYMRFEAVKVMVDLHFQDIGVKMDKDRVFENVLKECEFYLQRISIIKTIQKEEELVTENTALQISMEQLVHVIQEELDCSMHVIFEILSLVLNEDDMEIAYFGLKDEAESVKVNSIEFLDNILHVSLKAELIPIVEYHFIEEREIQDLSQVQAKFSDVEICLITLLKDGNVTLKLAALHVLENMPDASGYKNALKPLTRHAEAEISNKAHQILNAIKRPD</sequence>
<protein>
    <submittedName>
        <fullName evidence="1">MFS transporter</fullName>
    </submittedName>
</protein>
<dbReference type="Proteomes" id="UP001647509">
    <property type="component" value="Unassembled WGS sequence"/>
</dbReference>
<name>A0ACC5U5I3_9FLAO</name>
<dbReference type="EMBL" id="JAHKPD010000007">
    <property type="protein sequence ID" value="MBU2949557.1"/>
    <property type="molecule type" value="Genomic_DNA"/>
</dbReference>
<reference evidence="1" key="1">
    <citation type="submission" date="2021-05" db="EMBL/GenBank/DDBJ databases">
        <title>Draft genomes of bacteria isolated from model marine particles.</title>
        <authorList>
            <person name="Datta M.S."/>
            <person name="Schwartzman J.A."/>
            <person name="Enke T.N."/>
            <person name="Saavedra J."/>
            <person name="Cermak N."/>
            <person name="Cordero O.X."/>
        </authorList>
    </citation>
    <scope>NUCLEOTIDE SEQUENCE</scope>
    <source>
        <strain evidence="1">I2M19</strain>
    </source>
</reference>
<gene>
    <name evidence="1" type="ORF">KO493_02470</name>
</gene>
<accession>A0ACC5U5I3</accession>
<comment type="caution">
    <text evidence="1">The sequence shown here is derived from an EMBL/GenBank/DDBJ whole genome shotgun (WGS) entry which is preliminary data.</text>
</comment>
<proteinExistence type="predicted"/>